<keyword evidence="2" id="KW-1133">Transmembrane helix</keyword>
<keyword evidence="2" id="KW-0812">Transmembrane</keyword>
<sequence length="232" mass="26308">MAADGQRAVSPGFFYAVLIAFIVYWFALAPLAWWWWPNRRDAILFWCLSFVLWCCLLVCLALCLTAKNRPRRAGGHAKRAAMKDAALLPQSSPPPRLERTPGSASFSSPRPSLFFDDSDIPEYRKKKSFEFNFILEQNAALSSAWFLEHEREAASLHPPPANPPVHSPAISRELFFRDLLQNAGGLKPTQKQVDGKDVVERCIRTVDSLYIENEWQSHKRMECVTCGESVPL</sequence>
<dbReference type="EMBL" id="JBFDAA010000007">
    <property type="protein sequence ID" value="KAL1130564.1"/>
    <property type="molecule type" value="Genomic_DNA"/>
</dbReference>
<feature type="region of interest" description="Disordered" evidence="1">
    <location>
        <begin position="88"/>
        <end position="113"/>
    </location>
</feature>
<evidence type="ECO:0000313" key="4">
    <source>
        <dbReference type="Proteomes" id="UP001558652"/>
    </source>
</evidence>
<evidence type="ECO:0000256" key="1">
    <source>
        <dbReference type="SAM" id="MobiDB-lite"/>
    </source>
</evidence>
<protein>
    <submittedName>
        <fullName evidence="3">Uncharacterized protein</fullName>
    </submittedName>
</protein>
<organism evidence="3 4">
    <name type="scientific">Ranatra chinensis</name>
    <dbReference type="NCBI Taxonomy" id="642074"/>
    <lineage>
        <taxon>Eukaryota</taxon>
        <taxon>Metazoa</taxon>
        <taxon>Ecdysozoa</taxon>
        <taxon>Arthropoda</taxon>
        <taxon>Hexapoda</taxon>
        <taxon>Insecta</taxon>
        <taxon>Pterygota</taxon>
        <taxon>Neoptera</taxon>
        <taxon>Paraneoptera</taxon>
        <taxon>Hemiptera</taxon>
        <taxon>Heteroptera</taxon>
        <taxon>Panheteroptera</taxon>
        <taxon>Nepomorpha</taxon>
        <taxon>Nepidae</taxon>
        <taxon>Ranatrinae</taxon>
        <taxon>Ranatra</taxon>
    </lineage>
</organism>
<accession>A0ABD0YIZ2</accession>
<feature type="transmembrane region" description="Helical" evidence="2">
    <location>
        <begin position="12"/>
        <end position="36"/>
    </location>
</feature>
<dbReference type="Proteomes" id="UP001558652">
    <property type="component" value="Unassembled WGS sequence"/>
</dbReference>
<comment type="caution">
    <text evidence="3">The sequence shown here is derived from an EMBL/GenBank/DDBJ whole genome shotgun (WGS) entry which is preliminary data.</text>
</comment>
<evidence type="ECO:0000256" key="2">
    <source>
        <dbReference type="SAM" id="Phobius"/>
    </source>
</evidence>
<feature type="transmembrane region" description="Helical" evidence="2">
    <location>
        <begin position="42"/>
        <end position="64"/>
    </location>
</feature>
<dbReference type="AlphaFoldDB" id="A0ABD0YIZ2"/>
<evidence type="ECO:0000313" key="3">
    <source>
        <dbReference type="EMBL" id="KAL1130564.1"/>
    </source>
</evidence>
<keyword evidence="2" id="KW-0472">Membrane</keyword>
<keyword evidence="4" id="KW-1185">Reference proteome</keyword>
<gene>
    <name evidence="3" type="ORF">AAG570_011810</name>
</gene>
<proteinExistence type="predicted"/>
<name>A0ABD0YIZ2_9HEMI</name>
<reference evidence="3 4" key="1">
    <citation type="submission" date="2024-07" db="EMBL/GenBank/DDBJ databases">
        <title>Chromosome-level genome assembly of the water stick insect Ranatra chinensis (Heteroptera: Nepidae).</title>
        <authorList>
            <person name="Liu X."/>
        </authorList>
    </citation>
    <scope>NUCLEOTIDE SEQUENCE [LARGE SCALE GENOMIC DNA]</scope>
    <source>
        <strain evidence="3">Cailab_2021Rc</strain>
        <tissue evidence="3">Muscle</tissue>
    </source>
</reference>